<sequence>MSGWEMGGRGTPKVSPSRLAAFEILAAVGSGTGHSDELLHSKHVDTLSPEDRNLCTTLVMGVLRWQIALDARLRGLLQRPEQRLADPVAIALRMGAFQLLYLDRVPAHAALNESVELCREAGHPYAAGMVNAVLRKLTSSKKPGAPIYESVAALAERLGHPAWLVERWAAVYGREAAQMICEADQREPSEGKMFTEYDDMPVMDDGSRLVAELAAAAAPEAKRVWDCCAAPGGKTLVLAKRLAAASIIASDVSAKRLAAMKARFRRLDFAERIECVVADAADADSVQGEFNLIVCDAPCSGTGTLAANPEIRHRLQPADLARQAARQRMVLKGALRRLASGGRLVYSTCSLEPEECEQVVSGVTGVRRVPVEGLLGELNRNRILQDEASLESAVRDGALRTLPGVHECDGFFAVVFERT</sequence>
<evidence type="ECO:0000259" key="6">
    <source>
        <dbReference type="PROSITE" id="PS51686"/>
    </source>
</evidence>
<dbReference type="InterPro" id="IPR049560">
    <property type="entry name" value="MeTrfase_RsmB-F_NOP2_cat"/>
</dbReference>
<dbReference type="RefSeq" id="WP_229668776.1">
    <property type="nucleotide sequence ID" value="NZ_BMJB01000001.1"/>
</dbReference>
<feature type="binding site" evidence="5">
    <location>
        <position position="279"/>
    </location>
    <ligand>
        <name>S-adenosyl-L-methionine</name>
        <dbReference type="ChEBI" id="CHEBI:59789"/>
    </ligand>
</feature>
<dbReference type="PROSITE" id="PS51686">
    <property type="entry name" value="SAM_MT_RSMB_NOP"/>
    <property type="match status" value="1"/>
</dbReference>
<dbReference type="AlphaFoldDB" id="A0A916W3U7"/>
<dbReference type="InterPro" id="IPR023267">
    <property type="entry name" value="RCMT"/>
</dbReference>
<evidence type="ECO:0000313" key="7">
    <source>
        <dbReference type="EMBL" id="GGA63760.1"/>
    </source>
</evidence>
<organism evidence="7 8">
    <name type="scientific">Edaphobacter acidisoli</name>
    <dbReference type="NCBI Taxonomy" id="2040573"/>
    <lineage>
        <taxon>Bacteria</taxon>
        <taxon>Pseudomonadati</taxon>
        <taxon>Acidobacteriota</taxon>
        <taxon>Terriglobia</taxon>
        <taxon>Terriglobales</taxon>
        <taxon>Acidobacteriaceae</taxon>
        <taxon>Edaphobacter</taxon>
    </lineage>
</organism>
<evidence type="ECO:0000256" key="5">
    <source>
        <dbReference type="PROSITE-ProRule" id="PRU01023"/>
    </source>
</evidence>
<dbReference type="Pfam" id="PF01189">
    <property type="entry name" value="Methyltr_RsmB-F"/>
    <property type="match status" value="1"/>
</dbReference>
<keyword evidence="1 5" id="KW-0489">Methyltransferase</keyword>
<dbReference type="PRINTS" id="PR02008">
    <property type="entry name" value="RCMTFAMILY"/>
</dbReference>
<reference evidence="7" key="2">
    <citation type="submission" date="2020-09" db="EMBL/GenBank/DDBJ databases">
        <authorList>
            <person name="Sun Q."/>
            <person name="Zhou Y."/>
        </authorList>
    </citation>
    <scope>NUCLEOTIDE SEQUENCE</scope>
    <source>
        <strain evidence="7">CGMCC 1.15447</strain>
    </source>
</reference>
<accession>A0A916W3U7</accession>
<feature type="active site" description="Nucleophile" evidence="5">
    <location>
        <position position="349"/>
    </location>
</feature>
<feature type="binding site" evidence="5">
    <location>
        <position position="296"/>
    </location>
    <ligand>
        <name>S-adenosyl-L-methionine</name>
        <dbReference type="ChEBI" id="CHEBI:59789"/>
    </ligand>
</feature>
<evidence type="ECO:0000256" key="3">
    <source>
        <dbReference type="ARBA" id="ARBA00022691"/>
    </source>
</evidence>
<dbReference type="GO" id="GO:0008173">
    <property type="term" value="F:RNA methyltransferase activity"/>
    <property type="evidence" value="ECO:0007669"/>
    <property type="project" value="InterPro"/>
</dbReference>
<dbReference type="GO" id="GO:0001510">
    <property type="term" value="P:RNA methylation"/>
    <property type="evidence" value="ECO:0007669"/>
    <property type="project" value="InterPro"/>
</dbReference>
<dbReference type="GO" id="GO:0003723">
    <property type="term" value="F:RNA binding"/>
    <property type="evidence" value="ECO:0007669"/>
    <property type="project" value="UniProtKB-UniRule"/>
</dbReference>
<dbReference type="PANTHER" id="PTHR22807:SF53">
    <property type="entry name" value="RIBOSOMAL RNA SMALL SUBUNIT METHYLTRANSFERASE B-RELATED"/>
    <property type="match status" value="1"/>
</dbReference>
<dbReference type="CDD" id="cd02440">
    <property type="entry name" value="AdoMet_MTases"/>
    <property type="match status" value="1"/>
</dbReference>
<gene>
    <name evidence="7" type="primary">rsmB</name>
    <name evidence="7" type="ORF">GCM10011507_14180</name>
</gene>
<dbReference type="InterPro" id="IPR006027">
    <property type="entry name" value="NusB_RsmB_TIM44"/>
</dbReference>
<dbReference type="SUPFAM" id="SSF48013">
    <property type="entry name" value="NusB-like"/>
    <property type="match status" value="1"/>
</dbReference>
<keyword evidence="2 5" id="KW-0808">Transferase</keyword>
<evidence type="ECO:0000313" key="8">
    <source>
        <dbReference type="Proteomes" id="UP000648801"/>
    </source>
</evidence>
<comment type="similarity">
    <text evidence="5">Belongs to the class I-like SAM-binding methyltransferase superfamily. RsmB/NOP family.</text>
</comment>
<keyword evidence="3 5" id="KW-0949">S-adenosyl-L-methionine</keyword>
<keyword evidence="8" id="KW-1185">Reference proteome</keyword>
<protein>
    <submittedName>
        <fullName evidence="7">Ribosomal RNA small subunit methyltransferase B</fullName>
    </submittedName>
</protein>
<feature type="binding site" evidence="5">
    <location>
        <position position="251"/>
    </location>
    <ligand>
        <name>S-adenosyl-L-methionine</name>
        <dbReference type="ChEBI" id="CHEBI:59789"/>
    </ligand>
</feature>
<dbReference type="InterPro" id="IPR001678">
    <property type="entry name" value="MeTrfase_RsmB-F_NOP2_dom"/>
</dbReference>
<dbReference type="GO" id="GO:0006355">
    <property type="term" value="P:regulation of DNA-templated transcription"/>
    <property type="evidence" value="ECO:0007669"/>
    <property type="project" value="InterPro"/>
</dbReference>
<dbReference type="PANTHER" id="PTHR22807">
    <property type="entry name" value="NOP2 YEAST -RELATED NOL1/NOP2/FMU SUN DOMAIN-CONTAINING"/>
    <property type="match status" value="1"/>
</dbReference>
<dbReference type="InterPro" id="IPR029063">
    <property type="entry name" value="SAM-dependent_MTases_sf"/>
</dbReference>
<feature type="binding site" evidence="5">
    <location>
        <begin position="228"/>
        <end position="234"/>
    </location>
    <ligand>
        <name>S-adenosyl-L-methionine</name>
        <dbReference type="ChEBI" id="CHEBI:59789"/>
    </ligand>
</feature>
<dbReference type="EMBL" id="BMJB01000001">
    <property type="protein sequence ID" value="GGA63760.1"/>
    <property type="molecule type" value="Genomic_DNA"/>
</dbReference>
<dbReference type="SUPFAM" id="SSF53335">
    <property type="entry name" value="S-adenosyl-L-methionine-dependent methyltransferases"/>
    <property type="match status" value="1"/>
</dbReference>
<dbReference type="InterPro" id="IPR035926">
    <property type="entry name" value="NusB-like_sf"/>
</dbReference>
<keyword evidence="4 5" id="KW-0694">RNA-binding</keyword>
<evidence type="ECO:0000256" key="4">
    <source>
        <dbReference type="ARBA" id="ARBA00022884"/>
    </source>
</evidence>
<dbReference type="Pfam" id="PF01029">
    <property type="entry name" value="NusB"/>
    <property type="match status" value="1"/>
</dbReference>
<reference evidence="7" key="1">
    <citation type="journal article" date="2014" name="Int. J. Syst. Evol. Microbiol.">
        <title>Complete genome sequence of Corynebacterium casei LMG S-19264T (=DSM 44701T), isolated from a smear-ripened cheese.</title>
        <authorList>
            <consortium name="US DOE Joint Genome Institute (JGI-PGF)"/>
            <person name="Walter F."/>
            <person name="Albersmeier A."/>
            <person name="Kalinowski J."/>
            <person name="Ruckert C."/>
        </authorList>
    </citation>
    <scope>NUCLEOTIDE SEQUENCE</scope>
    <source>
        <strain evidence="7">CGMCC 1.15447</strain>
    </source>
</reference>
<comment type="caution">
    <text evidence="7">The sequence shown here is derived from an EMBL/GenBank/DDBJ whole genome shotgun (WGS) entry which is preliminary data.</text>
</comment>
<evidence type="ECO:0000256" key="1">
    <source>
        <dbReference type="ARBA" id="ARBA00022603"/>
    </source>
</evidence>
<dbReference type="Proteomes" id="UP000648801">
    <property type="component" value="Unassembled WGS sequence"/>
</dbReference>
<evidence type="ECO:0000256" key="2">
    <source>
        <dbReference type="ARBA" id="ARBA00022679"/>
    </source>
</evidence>
<name>A0A916W3U7_9BACT</name>
<dbReference type="Gene3D" id="3.40.50.150">
    <property type="entry name" value="Vaccinia Virus protein VP39"/>
    <property type="match status" value="1"/>
</dbReference>
<proteinExistence type="inferred from homology"/>
<feature type="domain" description="SAM-dependent MTase RsmB/NOP-type" evidence="6">
    <location>
        <begin position="123"/>
        <end position="419"/>
    </location>
</feature>
<dbReference type="Gene3D" id="1.10.940.10">
    <property type="entry name" value="NusB-like"/>
    <property type="match status" value="1"/>
</dbReference>